<dbReference type="EMBL" id="JACEOL010000020">
    <property type="protein sequence ID" value="MBA4601956.1"/>
    <property type="molecule type" value="Genomic_DNA"/>
</dbReference>
<dbReference type="Proteomes" id="UP000538292">
    <property type="component" value="Unassembled WGS sequence"/>
</dbReference>
<proteinExistence type="predicted"/>
<comment type="caution">
    <text evidence="1">The sequence shown here is derived from an EMBL/GenBank/DDBJ whole genome shotgun (WGS) entry which is preliminary data.</text>
</comment>
<sequence length="84" mass="9731">MFFTHNIRNVFDEIKQQTGSPYRVFRYRCNSGVCRCQLETGNGEKISIPLSNLVEMEIMKGKHAKRVIAGNSYDIFSDQKRKTV</sequence>
<evidence type="ECO:0000313" key="1">
    <source>
        <dbReference type="EMBL" id="MBA4601956.1"/>
    </source>
</evidence>
<reference evidence="1 2" key="1">
    <citation type="submission" date="2020-07" db="EMBL/GenBank/DDBJ databases">
        <title>Thermoactinomyces phylogeny.</title>
        <authorList>
            <person name="Dunlap C."/>
        </authorList>
    </citation>
    <scope>NUCLEOTIDE SEQUENCE [LARGE SCALE GENOMIC DNA]</scope>
    <source>
        <strain evidence="1 2">AMNI-1</strain>
    </source>
</reference>
<organism evidence="1 2">
    <name type="scientific">Thermoactinomyces mirandus</name>
    <dbReference type="NCBI Taxonomy" id="2756294"/>
    <lineage>
        <taxon>Bacteria</taxon>
        <taxon>Bacillati</taxon>
        <taxon>Bacillota</taxon>
        <taxon>Bacilli</taxon>
        <taxon>Bacillales</taxon>
        <taxon>Thermoactinomycetaceae</taxon>
        <taxon>Thermoactinomyces</taxon>
    </lineage>
</organism>
<protein>
    <submittedName>
        <fullName evidence="1">Uncharacterized protein</fullName>
    </submittedName>
</protein>
<gene>
    <name evidence="1" type="ORF">H2C83_06415</name>
</gene>
<keyword evidence="2" id="KW-1185">Reference proteome</keyword>
<evidence type="ECO:0000313" key="2">
    <source>
        <dbReference type="Proteomes" id="UP000538292"/>
    </source>
</evidence>
<dbReference type="AlphaFoldDB" id="A0A7W2AS09"/>
<dbReference type="RefSeq" id="WP_181738978.1">
    <property type="nucleotide sequence ID" value="NZ_JACEOL010000020.1"/>
</dbReference>
<name>A0A7W2AS09_9BACL</name>
<accession>A0A7W2AS09</accession>